<reference evidence="4 5" key="1">
    <citation type="submission" date="2020-04" db="EMBL/GenBank/DDBJ databases">
        <title>MicrobeNet Type strains.</title>
        <authorList>
            <person name="Nicholson A.C."/>
        </authorList>
    </citation>
    <scope>NUCLEOTIDE SEQUENCE [LARGE SCALE GENOMIC DNA]</scope>
    <source>
        <strain evidence="4 5">DSM 44113</strain>
    </source>
</reference>
<dbReference type="GO" id="GO:0003677">
    <property type="term" value="F:DNA binding"/>
    <property type="evidence" value="ECO:0007669"/>
    <property type="project" value="UniProtKB-UniRule"/>
</dbReference>
<keyword evidence="1 2" id="KW-0238">DNA-binding</keyword>
<keyword evidence="5" id="KW-1185">Reference proteome</keyword>
<dbReference type="GO" id="GO:0006355">
    <property type="term" value="P:regulation of DNA-templated transcription"/>
    <property type="evidence" value="ECO:0007669"/>
    <property type="project" value="UniProtKB-ARBA"/>
</dbReference>
<evidence type="ECO:0000256" key="2">
    <source>
        <dbReference type="PROSITE-ProRule" id="PRU00335"/>
    </source>
</evidence>
<dbReference type="PROSITE" id="PS50977">
    <property type="entry name" value="HTH_TETR_2"/>
    <property type="match status" value="1"/>
</dbReference>
<dbReference type="InterPro" id="IPR036271">
    <property type="entry name" value="Tet_transcr_reg_TetR-rel_C_sf"/>
</dbReference>
<dbReference type="PANTHER" id="PTHR30328">
    <property type="entry name" value="TRANSCRIPTIONAL REPRESSOR"/>
    <property type="match status" value="1"/>
</dbReference>
<accession>A0A846X0M7</accession>
<feature type="domain" description="HTH tetR-type" evidence="3">
    <location>
        <begin position="13"/>
        <end position="73"/>
    </location>
</feature>
<dbReference type="PRINTS" id="PR00455">
    <property type="entry name" value="HTHTETR"/>
</dbReference>
<dbReference type="InterPro" id="IPR041474">
    <property type="entry name" value="NicS_C"/>
</dbReference>
<dbReference type="PANTHER" id="PTHR30328:SF54">
    <property type="entry name" value="HTH-TYPE TRANSCRIPTIONAL REPRESSOR SCO4008"/>
    <property type="match status" value="1"/>
</dbReference>
<dbReference type="EMBL" id="JAAXOQ010000005">
    <property type="protein sequence ID" value="NKY17822.1"/>
    <property type="molecule type" value="Genomic_DNA"/>
</dbReference>
<dbReference type="Proteomes" id="UP000582646">
    <property type="component" value="Unassembled WGS sequence"/>
</dbReference>
<evidence type="ECO:0000313" key="4">
    <source>
        <dbReference type="EMBL" id="NKY17822.1"/>
    </source>
</evidence>
<organism evidence="4 5">
    <name type="scientific">Tsukamurella spumae</name>
    <dbReference type="NCBI Taxonomy" id="44753"/>
    <lineage>
        <taxon>Bacteria</taxon>
        <taxon>Bacillati</taxon>
        <taxon>Actinomycetota</taxon>
        <taxon>Actinomycetes</taxon>
        <taxon>Mycobacteriales</taxon>
        <taxon>Tsukamurellaceae</taxon>
        <taxon>Tsukamurella</taxon>
    </lineage>
</organism>
<evidence type="ECO:0000256" key="1">
    <source>
        <dbReference type="ARBA" id="ARBA00023125"/>
    </source>
</evidence>
<name>A0A846X0M7_9ACTN</name>
<dbReference type="RefSeq" id="WP_168544891.1">
    <property type="nucleotide sequence ID" value="NZ_BAAAKS010000033.1"/>
</dbReference>
<dbReference type="AlphaFoldDB" id="A0A846X0M7"/>
<proteinExistence type="predicted"/>
<sequence>MANTTPKRGRDPERTRRDILEVATREFAEKGLDGARIDEIADQTATTKRMIYYYFGDKDALYRTVLENAYREIRLEESRVDVDHMRPADALRAIAEATFDHHEAHPFFIRLVSVENMQRGRNLAAIDDIAQAQRPALDALERILERGVTSGELRVDVSALDLHVLISSYCVFRVANRHTFNALFDYDLLDGGRREHLRRMLGDVVIDYATAR</sequence>
<gene>
    <name evidence="4" type="ORF">HF999_05480</name>
</gene>
<evidence type="ECO:0000259" key="3">
    <source>
        <dbReference type="PROSITE" id="PS50977"/>
    </source>
</evidence>
<protein>
    <submittedName>
        <fullName evidence="4">TetR/AcrR family transcriptional regulator</fullName>
    </submittedName>
</protein>
<dbReference type="Pfam" id="PF17938">
    <property type="entry name" value="TetR_C_29"/>
    <property type="match status" value="1"/>
</dbReference>
<dbReference type="InterPro" id="IPR009057">
    <property type="entry name" value="Homeodomain-like_sf"/>
</dbReference>
<dbReference type="SUPFAM" id="SSF48498">
    <property type="entry name" value="Tetracyclin repressor-like, C-terminal domain"/>
    <property type="match status" value="1"/>
</dbReference>
<dbReference type="InterPro" id="IPR050109">
    <property type="entry name" value="HTH-type_TetR-like_transc_reg"/>
</dbReference>
<feature type="DNA-binding region" description="H-T-H motif" evidence="2">
    <location>
        <begin position="36"/>
        <end position="55"/>
    </location>
</feature>
<comment type="caution">
    <text evidence="4">The sequence shown here is derived from an EMBL/GenBank/DDBJ whole genome shotgun (WGS) entry which is preliminary data.</text>
</comment>
<dbReference type="Gene3D" id="1.10.357.10">
    <property type="entry name" value="Tetracycline Repressor, domain 2"/>
    <property type="match status" value="1"/>
</dbReference>
<dbReference type="Pfam" id="PF00440">
    <property type="entry name" value="TetR_N"/>
    <property type="match status" value="1"/>
</dbReference>
<evidence type="ECO:0000313" key="5">
    <source>
        <dbReference type="Proteomes" id="UP000582646"/>
    </source>
</evidence>
<dbReference type="InterPro" id="IPR001647">
    <property type="entry name" value="HTH_TetR"/>
</dbReference>
<dbReference type="SUPFAM" id="SSF46689">
    <property type="entry name" value="Homeodomain-like"/>
    <property type="match status" value="1"/>
</dbReference>